<dbReference type="PANTHER" id="PTHR36973:SF4">
    <property type="entry name" value="NODULATION PROTEIN"/>
    <property type="match status" value="1"/>
</dbReference>
<comment type="caution">
    <text evidence="3">The sequence shown here is derived from an EMBL/GenBank/DDBJ whole genome shotgun (WGS) entry which is preliminary data.</text>
</comment>
<keyword evidence="4" id="KW-1185">Reference proteome</keyword>
<reference evidence="3" key="2">
    <citation type="journal article" date="2020" name="Microorganisms">
        <title>Osmotic Adaptation and Compatible Solute Biosynthesis of Phototrophic Bacteria as Revealed from Genome Analyses.</title>
        <authorList>
            <person name="Imhoff J.F."/>
            <person name="Rahn T."/>
            <person name="Kunzel S."/>
            <person name="Keller A."/>
            <person name="Neulinger S.C."/>
        </authorList>
    </citation>
    <scope>NUCLEOTIDE SEQUENCE</scope>
    <source>
        <strain evidence="3">DSM 11080</strain>
    </source>
</reference>
<evidence type="ECO:0000313" key="4">
    <source>
        <dbReference type="Proteomes" id="UP001296776"/>
    </source>
</evidence>
<dbReference type="Gene3D" id="3.40.50.150">
    <property type="entry name" value="Vaccinia Virus protein VP39"/>
    <property type="match status" value="2"/>
</dbReference>
<dbReference type="AlphaFoldDB" id="A0AAJ0U1X1"/>
<dbReference type="GO" id="GO:0008171">
    <property type="term" value="F:O-methyltransferase activity"/>
    <property type="evidence" value="ECO:0007669"/>
    <property type="project" value="TreeGrafter"/>
</dbReference>
<feature type="region of interest" description="Disordered" evidence="1">
    <location>
        <begin position="284"/>
        <end position="344"/>
    </location>
</feature>
<feature type="domain" description="Methyltransferase FkbM" evidence="2">
    <location>
        <begin position="357"/>
        <end position="523"/>
    </location>
</feature>
<dbReference type="Proteomes" id="UP001296776">
    <property type="component" value="Unassembled WGS sequence"/>
</dbReference>
<gene>
    <name evidence="3" type="ORF">CKO40_02040</name>
</gene>
<evidence type="ECO:0000313" key="3">
    <source>
        <dbReference type="EMBL" id="MBK1703360.1"/>
    </source>
</evidence>
<dbReference type="InterPro" id="IPR053188">
    <property type="entry name" value="FkbM_Methyltransferase"/>
</dbReference>
<proteinExistence type="predicted"/>
<organism evidence="3 4">
    <name type="scientific">Halochromatium glycolicum</name>
    <dbReference type="NCBI Taxonomy" id="85075"/>
    <lineage>
        <taxon>Bacteria</taxon>
        <taxon>Pseudomonadati</taxon>
        <taxon>Pseudomonadota</taxon>
        <taxon>Gammaproteobacteria</taxon>
        <taxon>Chromatiales</taxon>
        <taxon>Chromatiaceae</taxon>
        <taxon>Halochromatium</taxon>
    </lineage>
</organism>
<evidence type="ECO:0000259" key="2">
    <source>
        <dbReference type="Pfam" id="PF05050"/>
    </source>
</evidence>
<dbReference type="InterPro" id="IPR029063">
    <property type="entry name" value="SAM-dependent_MTases_sf"/>
</dbReference>
<dbReference type="EMBL" id="NRSJ01000002">
    <property type="protein sequence ID" value="MBK1703360.1"/>
    <property type="molecule type" value="Genomic_DNA"/>
</dbReference>
<dbReference type="NCBIfam" id="TIGR01444">
    <property type="entry name" value="fkbM_fam"/>
    <property type="match status" value="1"/>
</dbReference>
<feature type="compositionally biased region" description="Low complexity" evidence="1">
    <location>
        <begin position="319"/>
        <end position="331"/>
    </location>
</feature>
<accession>A0AAJ0U1X1</accession>
<protein>
    <recommendedName>
        <fullName evidence="2">Methyltransferase FkbM domain-containing protein</fullName>
    </recommendedName>
</protein>
<evidence type="ECO:0000256" key="1">
    <source>
        <dbReference type="SAM" id="MobiDB-lite"/>
    </source>
</evidence>
<dbReference type="PANTHER" id="PTHR36973">
    <property type="entry name" value="SLL1456 PROTEIN-RELATED"/>
    <property type="match status" value="1"/>
</dbReference>
<dbReference type="SUPFAM" id="SSF53335">
    <property type="entry name" value="S-adenosyl-L-methionine-dependent methyltransferases"/>
    <property type="match status" value="2"/>
</dbReference>
<name>A0AAJ0U1X1_9GAMM</name>
<dbReference type="Pfam" id="PF05050">
    <property type="entry name" value="Methyltransf_21"/>
    <property type="match status" value="1"/>
</dbReference>
<sequence>MHANRPAMHAEEPLWPQALARYPFAARLLPGWREQAADLPADYQAALDDALTAFDLERPLGERYQRLLASQAHLLRLTAAPDAAHDEASKPEDASNTSAPVAPIAPTLLRIRLHLALGEPALARQWIDRLLHQLDGDAATKAAVDTLLRGWPCLPISAAFDTCAPGQTEGDVAMVNGTKASETSTKAVTSGEPSRIDADAWRDWLLAQLLDTQAQLTRAQRHAEPETALPLLVKRRRLPCAGIESERRLALTALRLGKKVTIKPESRLVTKGQNPQLWIQLGERANSEPPRSGANQPAAKAEPIPARQPAPAKPNQRNAKPAAAQPTPAAASKHSPTRKQRTPARLWQLKEPIRVVDIGANPIDGTPPYASLLKQGVIRLVGFEPQADALAKLQQMKGPHETYLPHAVGDGGQATLYICQASGMTSTLKPNNAVLDHFQGYPIWGKIKSTAVLDTVRLDDVTEITHIDWLKIDIQGGELTVFKHGERKLKDALVIQTEANFIHLYEGQPLFADIDQWMRAHGFMLHTLLEQRRRLYAPMTINGGIHQGLNQLTTADAVYIPSFDRLNQLTTSDLLKLATIMDEAYHSYDYTLQLLGLIDSGGSRSQKAYAQRYQERLKHIKLTADSPPPFSPAPTSSADAGMLLLRHPRSYLNGLDWEQSLRSGESTVKGKPVPWVTYPFLHLLDKRIRSNFKVFEYGSGNSTLWLSSHVEKIVSVEHDAGWYQKMKGKMPGNVEYIYHTLDYGGAYGKEITKPQYKGVFDIVFVDGRDRVNCLRNCVHALKQDGIVILDNAERPQYNSGSESLLQQGFKRIDFIGMGPVNLAAWSTAVFYRARNCIGL</sequence>
<dbReference type="InterPro" id="IPR006342">
    <property type="entry name" value="FkbM_mtfrase"/>
</dbReference>
<reference evidence="3" key="1">
    <citation type="submission" date="2017-08" db="EMBL/GenBank/DDBJ databases">
        <authorList>
            <person name="Imhoff J.F."/>
            <person name="Rahn T."/>
            <person name="Kuenzel S."/>
            <person name="Neulinger S.C."/>
        </authorList>
    </citation>
    <scope>NUCLEOTIDE SEQUENCE</scope>
    <source>
        <strain evidence="3">DSM 11080</strain>
    </source>
</reference>